<dbReference type="Pfam" id="PF03422">
    <property type="entry name" value="CBM_6"/>
    <property type="match status" value="1"/>
</dbReference>
<proteinExistence type="inferred from homology"/>
<dbReference type="InterPro" id="IPR006710">
    <property type="entry name" value="Glyco_hydro_43"/>
</dbReference>
<keyword evidence="3 8" id="KW-0732">Signal</keyword>
<evidence type="ECO:0000256" key="5">
    <source>
        <dbReference type="ARBA" id="ARBA00023277"/>
    </source>
</evidence>
<reference evidence="10" key="2">
    <citation type="submission" date="2023-01" db="EMBL/GenBank/DDBJ databases">
        <authorList>
            <person name="Sun Q."/>
            <person name="Evtushenko L."/>
        </authorList>
    </citation>
    <scope>NUCLEOTIDE SEQUENCE</scope>
    <source>
        <strain evidence="10">VKM Ac-1940</strain>
    </source>
</reference>
<dbReference type="Proteomes" id="UP001142291">
    <property type="component" value="Unassembled WGS sequence"/>
</dbReference>
<evidence type="ECO:0000256" key="7">
    <source>
        <dbReference type="PIRSR" id="PIRSR606710-2"/>
    </source>
</evidence>
<feature type="site" description="Important for catalytic activity, responsible for pKa modulation of the active site Glu and correct orientation of both the proton donor and substrate" evidence="7">
    <location>
        <position position="374"/>
    </location>
</feature>
<dbReference type="InterPro" id="IPR003305">
    <property type="entry name" value="CenC_carb-bd"/>
</dbReference>
<keyword evidence="11" id="KW-1185">Reference proteome</keyword>
<dbReference type="Gene3D" id="2.60.120.260">
    <property type="entry name" value="Galactose-binding domain-like"/>
    <property type="match status" value="2"/>
</dbReference>
<feature type="chain" id="PRO_5040953162" evidence="8">
    <location>
        <begin position="26"/>
        <end position="813"/>
    </location>
</feature>
<keyword evidence="2" id="KW-0858">Xylan degradation</keyword>
<comment type="similarity">
    <text evidence="1">Belongs to the glycosyl hydrolase 43 family.</text>
</comment>
<dbReference type="Pfam" id="PF02018">
    <property type="entry name" value="CBM_4_9"/>
    <property type="match status" value="1"/>
</dbReference>
<dbReference type="PANTHER" id="PTHR43772">
    <property type="entry name" value="ENDO-1,4-BETA-XYLANASE"/>
    <property type="match status" value="1"/>
</dbReference>
<dbReference type="EMBL" id="BSER01000004">
    <property type="protein sequence ID" value="GLJ94751.1"/>
    <property type="molecule type" value="Genomic_DNA"/>
</dbReference>
<dbReference type="PROSITE" id="PS51175">
    <property type="entry name" value="CBM6"/>
    <property type="match status" value="1"/>
</dbReference>
<evidence type="ECO:0000256" key="3">
    <source>
        <dbReference type="ARBA" id="ARBA00022729"/>
    </source>
</evidence>
<keyword evidence="6" id="KW-0326">Glycosidase</keyword>
<comment type="caution">
    <text evidence="10">The sequence shown here is derived from an EMBL/GenBank/DDBJ whole genome shotgun (WGS) entry which is preliminary data.</text>
</comment>
<evidence type="ECO:0000256" key="2">
    <source>
        <dbReference type="ARBA" id="ARBA00022651"/>
    </source>
</evidence>
<dbReference type="SMART" id="SM00606">
    <property type="entry name" value="CBD_IV"/>
    <property type="match status" value="1"/>
</dbReference>
<dbReference type="GO" id="GO:0030246">
    <property type="term" value="F:carbohydrate binding"/>
    <property type="evidence" value="ECO:0007669"/>
    <property type="project" value="InterPro"/>
</dbReference>
<dbReference type="Pfam" id="PF04616">
    <property type="entry name" value="Glyco_hydro_43"/>
    <property type="match status" value="1"/>
</dbReference>
<dbReference type="GO" id="GO:0004553">
    <property type="term" value="F:hydrolase activity, hydrolyzing O-glycosyl compounds"/>
    <property type="evidence" value="ECO:0007669"/>
    <property type="project" value="InterPro"/>
</dbReference>
<feature type="signal peptide" evidence="8">
    <location>
        <begin position="1"/>
        <end position="25"/>
    </location>
</feature>
<dbReference type="Gene3D" id="2.115.10.20">
    <property type="entry name" value="Glycosyl hydrolase domain, family 43"/>
    <property type="match status" value="1"/>
</dbReference>
<keyword evidence="5" id="KW-0119">Carbohydrate metabolism</keyword>
<dbReference type="AlphaFoldDB" id="A0A9W6HL54"/>
<accession>A0A9W6HL54</accession>
<dbReference type="SUPFAM" id="SSF75005">
    <property type="entry name" value="Arabinanase/levansucrase/invertase"/>
    <property type="match status" value="1"/>
</dbReference>
<sequence length="813" mass="84917">MWRRALVGALVGAVALTGVPLAASAADGDAVELLTNGNMESGTNGWTAKGTGVSLSLGYSTRHAGNTSLKVNARTADTDGAYQTVNRLVAGESYTTSAWVHYRDAGDASVTFALTLRDASGHSVTAAQAPVTKGTSSNTTLFTQIGGTFVIPSSGIDLATARFGIETVGSTVTPDIFFVDDVSLVGKRAALPPRPVGNAAPAKAIGASNPLMDYEYGADPFVMEYDGRAYVYMTSDAYELDATGKPTYAYEKNSDGDIVDNSYGKIKTLTVISSADMVNWTNHGQIKVAGRGNGFGVSSWASNSWAPTAAHKKIDGVEKFFLYYANSAGGIGVLTSNTPVGPWTDPMNGTALISSSTPGVNNLAGANNVVWLFDPAVLVDDDGSAYLYFGGGVPTGQSDWPKTGRVIKLGADMVSVDGSAALVDAPALFEDSGIHKFNGKYYYSFCTNFTGRPNGLMIDGVNRTVGTGNIAYMVSDSPMGPFTYVDQILPNPATFFGVGGNNHHAIFEFKNQWYVAYHAQTVFKKFVDDGQFSGVKGYRSTQIDKISIAPDGTIAPITMTMAGVDQVGDLNPYARIESETIAWDSGVRDPYTTTAGIRTEFLGTTNDQGMKLTNINGSEWTALSSVAFGDKGAASVSFHGAGKAGGQIEVRLDSPTGPVAGTVSIPAGDGSTYADYTAELTGATGTHDVFFSYVGSASAQLFDLDYLSFTEATPHVGIADKVTVTSTSRCVAGTSYLAVSVNNGNDVAVETTITTPYGKKKVTVQPGKTVTNAFTSRLKAYPAGQVSLAVSASVDGATVTGDVQADFAAFSCK</sequence>
<dbReference type="GO" id="GO:0045493">
    <property type="term" value="P:xylan catabolic process"/>
    <property type="evidence" value="ECO:0007669"/>
    <property type="project" value="UniProtKB-KW"/>
</dbReference>
<evidence type="ECO:0000259" key="9">
    <source>
        <dbReference type="PROSITE" id="PS51175"/>
    </source>
</evidence>
<dbReference type="InterPro" id="IPR052176">
    <property type="entry name" value="Glycosyl_Hydrlase_43_Enz"/>
</dbReference>
<feature type="domain" description="CBM6" evidence="9">
    <location>
        <begin position="574"/>
        <end position="710"/>
    </location>
</feature>
<evidence type="ECO:0000256" key="4">
    <source>
        <dbReference type="ARBA" id="ARBA00022801"/>
    </source>
</evidence>
<organism evidence="10 11">
    <name type="scientific">Microbacterium dextranolyticum</name>
    <dbReference type="NCBI Taxonomy" id="36806"/>
    <lineage>
        <taxon>Bacteria</taxon>
        <taxon>Bacillati</taxon>
        <taxon>Actinomycetota</taxon>
        <taxon>Actinomycetes</taxon>
        <taxon>Micrococcales</taxon>
        <taxon>Microbacteriaceae</taxon>
        <taxon>Microbacterium</taxon>
    </lineage>
</organism>
<evidence type="ECO:0000313" key="10">
    <source>
        <dbReference type="EMBL" id="GLJ94751.1"/>
    </source>
</evidence>
<dbReference type="InterPro" id="IPR023296">
    <property type="entry name" value="Glyco_hydro_beta-prop_sf"/>
</dbReference>
<evidence type="ECO:0000313" key="11">
    <source>
        <dbReference type="Proteomes" id="UP001142291"/>
    </source>
</evidence>
<reference evidence="10" key="1">
    <citation type="journal article" date="2014" name="Int. J. Syst. Evol. Microbiol.">
        <title>Complete genome sequence of Corynebacterium casei LMG S-19264T (=DSM 44701T), isolated from a smear-ripened cheese.</title>
        <authorList>
            <consortium name="US DOE Joint Genome Institute (JGI-PGF)"/>
            <person name="Walter F."/>
            <person name="Albersmeier A."/>
            <person name="Kalinowski J."/>
            <person name="Ruckert C."/>
        </authorList>
    </citation>
    <scope>NUCLEOTIDE SEQUENCE</scope>
    <source>
        <strain evidence="10">VKM Ac-1940</strain>
    </source>
</reference>
<name>A0A9W6HL54_9MICO</name>
<dbReference type="CDD" id="cd09003">
    <property type="entry name" value="GH43_XynD-like"/>
    <property type="match status" value="1"/>
</dbReference>
<dbReference type="CDD" id="cd04084">
    <property type="entry name" value="CBM6_xylanase-like"/>
    <property type="match status" value="1"/>
</dbReference>
<dbReference type="PANTHER" id="PTHR43772:SF2">
    <property type="entry name" value="PUTATIVE (AFU_ORTHOLOGUE AFUA_2G04480)-RELATED"/>
    <property type="match status" value="1"/>
</dbReference>
<protein>
    <submittedName>
        <fullName evidence="10">Glycosyl hydrolase family 43</fullName>
    </submittedName>
</protein>
<dbReference type="InterPro" id="IPR005084">
    <property type="entry name" value="CBM6"/>
</dbReference>
<dbReference type="SUPFAM" id="SSF49785">
    <property type="entry name" value="Galactose-binding domain-like"/>
    <property type="match status" value="2"/>
</dbReference>
<dbReference type="InterPro" id="IPR006584">
    <property type="entry name" value="Cellulose-bd_IV"/>
</dbReference>
<gene>
    <name evidence="10" type="primary">xynD</name>
    <name evidence="10" type="ORF">GCM10017591_08130</name>
</gene>
<evidence type="ECO:0000256" key="1">
    <source>
        <dbReference type="ARBA" id="ARBA00009865"/>
    </source>
</evidence>
<evidence type="ECO:0000256" key="8">
    <source>
        <dbReference type="SAM" id="SignalP"/>
    </source>
</evidence>
<evidence type="ECO:0000256" key="6">
    <source>
        <dbReference type="ARBA" id="ARBA00023295"/>
    </source>
</evidence>
<dbReference type="InterPro" id="IPR008979">
    <property type="entry name" value="Galactose-bd-like_sf"/>
</dbReference>
<keyword evidence="2" id="KW-0624">Polysaccharide degradation</keyword>
<keyword evidence="4 10" id="KW-0378">Hydrolase</keyword>